<gene>
    <name evidence="7" type="ORF">CVT24_004805</name>
</gene>
<evidence type="ECO:0000256" key="2">
    <source>
        <dbReference type="ARBA" id="ARBA00007749"/>
    </source>
</evidence>
<dbReference type="CDD" id="cd07730">
    <property type="entry name" value="metallo-hydrolase-like_MBL-fold"/>
    <property type="match status" value="1"/>
</dbReference>
<dbReference type="SUPFAM" id="SSF56281">
    <property type="entry name" value="Metallo-hydrolase/oxidoreductase"/>
    <property type="match status" value="1"/>
</dbReference>
<comment type="cofactor">
    <cofactor evidence="1">
        <name>Zn(2+)</name>
        <dbReference type="ChEBI" id="CHEBI:29105"/>
    </cofactor>
</comment>
<dbReference type="Gene3D" id="3.60.15.10">
    <property type="entry name" value="Ribonuclease Z/Hydroxyacylglutathione hydrolase-like"/>
    <property type="match status" value="1"/>
</dbReference>
<dbReference type="PANTHER" id="PTHR42978:SF2">
    <property type="entry name" value="102 KBASES UNSTABLE REGION: FROM 1 TO 119443"/>
    <property type="match status" value="1"/>
</dbReference>
<proteinExistence type="inferred from homology"/>
<dbReference type="GO" id="GO:0046872">
    <property type="term" value="F:metal ion binding"/>
    <property type="evidence" value="ECO:0007669"/>
    <property type="project" value="UniProtKB-KW"/>
</dbReference>
<keyword evidence="4" id="KW-0378">Hydrolase</keyword>
<dbReference type="Pfam" id="PF00753">
    <property type="entry name" value="Lactamase_B"/>
    <property type="match status" value="1"/>
</dbReference>
<evidence type="ECO:0000256" key="1">
    <source>
        <dbReference type="ARBA" id="ARBA00001947"/>
    </source>
</evidence>
<dbReference type="STRING" id="181874.A0A409VPZ4"/>
<evidence type="ECO:0000259" key="6">
    <source>
        <dbReference type="SMART" id="SM00849"/>
    </source>
</evidence>
<keyword evidence="5" id="KW-0862">Zinc</keyword>
<organism evidence="7 8">
    <name type="scientific">Panaeolus cyanescens</name>
    <dbReference type="NCBI Taxonomy" id="181874"/>
    <lineage>
        <taxon>Eukaryota</taxon>
        <taxon>Fungi</taxon>
        <taxon>Dikarya</taxon>
        <taxon>Basidiomycota</taxon>
        <taxon>Agaricomycotina</taxon>
        <taxon>Agaricomycetes</taxon>
        <taxon>Agaricomycetidae</taxon>
        <taxon>Agaricales</taxon>
        <taxon>Agaricineae</taxon>
        <taxon>Galeropsidaceae</taxon>
        <taxon>Panaeolus</taxon>
    </lineage>
</organism>
<dbReference type="EMBL" id="NHTK01006010">
    <property type="protein sequence ID" value="PPQ68323.1"/>
    <property type="molecule type" value="Genomic_DNA"/>
</dbReference>
<dbReference type="InParanoid" id="A0A409VPZ4"/>
<keyword evidence="8" id="KW-1185">Reference proteome</keyword>
<evidence type="ECO:0000256" key="5">
    <source>
        <dbReference type="ARBA" id="ARBA00022833"/>
    </source>
</evidence>
<keyword evidence="3" id="KW-0479">Metal-binding</keyword>
<evidence type="ECO:0000256" key="4">
    <source>
        <dbReference type="ARBA" id="ARBA00022801"/>
    </source>
</evidence>
<comment type="caution">
    <text evidence="7">The sequence shown here is derived from an EMBL/GenBank/DDBJ whole genome shotgun (WGS) entry which is preliminary data.</text>
</comment>
<dbReference type="Proteomes" id="UP000284842">
    <property type="component" value="Unassembled WGS sequence"/>
</dbReference>
<dbReference type="InterPro" id="IPR036866">
    <property type="entry name" value="RibonucZ/Hydroxyglut_hydro"/>
</dbReference>
<comment type="similarity">
    <text evidence="2">Belongs to the metallo-beta-lactamase superfamily.</text>
</comment>
<accession>A0A409VPZ4</accession>
<sequence length="299" mass="33145">MSSLPEPQSSQVFCTVSALEAGEIDLSDNMFITNAQDGNITRAPSLSFLIQHPPSNSKIIFDLGIRKDIHNYPPKIQEWIKTTYPVHVSQDALESLTNGGIKPSEIDYVILSHIHWDHTGNTAPFTKARFLVGAACKPLLTPGYPTDPNGRFATDLLPPDRTAFLDTSADVWTPIGPFPRAFDLFGDGSFYIIDSPGHLPGHVNVLIRTSADGGWIYLAGDSAHHWHLITGEADVAVGHAGHLHSCAHENKEQAEDHIRRIRELWKGNERVRVLLAHDQPWYKLNKGSKAFWPGKIESL</sequence>
<evidence type="ECO:0000313" key="8">
    <source>
        <dbReference type="Proteomes" id="UP000284842"/>
    </source>
</evidence>
<evidence type="ECO:0000256" key="3">
    <source>
        <dbReference type="ARBA" id="ARBA00022723"/>
    </source>
</evidence>
<dbReference type="SMART" id="SM00849">
    <property type="entry name" value="Lactamase_B"/>
    <property type="match status" value="1"/>
</dbReference>
<evidence type="ECO:0000313" key="7">
    <source>
        <dbReference type="EMBL" id="PPQ68323.1"/>
    </source>
</evidence>
<dbReference type="InterPro" id="IPR051013">
    <property type="entry name" value="MBL_superfamily_lactonases"/>
</dbReference>
<dbReference type="AlphaFoldDB" id="A0A409VPZ4"/>
<dbReference type="GO" id="GO:0016787">
    <property type="term" value="F:hydrolase activity"/>
    <property type="evidence" value="ECO:0007669"/>
    <property type="project" value="UniProtKB-KW"/>
</dbReference>
<name>A0A409VPZ4_9AGAR</name>
<reference evidence="7 8" key="1">
    <citation type="journal article" date="2018" name="Evol. Lett.">
        <title>Horizontal gene cluster transfer increased hallucinogenic mushroom diversity.</title>
        <authorList>
            <person name="Reynolds H.T."/>
            <person name="Vijayakumar V."/>
            <person name="Gluck-Thaler E."/>
            <person name="Korotkin H.B."/>
            <person name="Matheny P.B."/>
            <person name="Slot J.C."/>
        </authorList>
    </citation>
    <scope>NUCLEOTIDE SEQUENCE [LARGE SCALE GENOMIC DNA]</scope>
    <source>
        <strain evidence="7 8">2629</strain>
    </source>
</reference>
<feature type="domain" description="Metallo-beta-lactamase" evidence="6">
    <location>
        <begin position="44"/>
        <end position="277"/>
    </location>
</feature>
<dbReference type="PANTHER" id="PTHR42978">
    <property type="entry name" value="QUORUM-QUENCHING LACTONASE YTNP-RELATED-RELATED"/>
    <property type="match status" value="1"/>
</dbReference>
<protein>
    <recommendedName>
        <fullName evidence="6">Metallo-beta-lactamase domain-containing protein</fullName>
    </recommendedName>
</protein>
<dbReference type="InterPro" id="IPR001279">
    <property type="entry name" value="Metallo-B-lactamas"/>
</dbReference>
<dbReference type="OrthoDB" id="10250730at2759"/>